<name>A0ACC1RJS5_9HYPO</name>
<keyword evidence="2" id="KW-1185">Reference proteome</keyword>
<gene>
    <name evidence="1" type="ORF">NM208_g13470</name>
</gene>
<protein>
    <submittedName>
        <fullName evidence="1">Uncharacterized protein</fullName>
    </submittedName>
</protein>
<evidence type="ECO:0000313" key="2">
    <source>
        <dbReference type="Proteomes" id="UP001148629"/>
    </source>
</evidence>
<evidence type="ECO:0000313" key="1">
    <source>
        <dbReference type="EMBL" id="KAJ3521038.1"/>
    </source>
</evidence>
<dbReference type="Proteomes" id="UP001148629">
    <property type="component" value="Unassembled WGS sequence"/>
</dbReference>
<sequence>MTPNPPPTRALTGLRLSMTLGNPKSINLTQAWNFEGLASSGAEDSTAADIASDDAQLDSSADERGLSQFDDPDTVMTGHDPADELLGPSAPYDGAKATLADIQNATREGVIAVRPAEESDGESNEVAEIHLESEKGTRTE</sequence>
<comment type="caution">
    <text evidence="1">The sequence shown here is derived from an EMBL/GenBank/DDBJ whole genome shotgun (WGS) entry which is preliminary data.</text>
</comment>
<accession>A0ACC1RJS5</accession>
<dbReference type="EMBL" id="JANRMS010002766">
    <property type="protein sequence ID" value="KAJ3521038.1"/>
    <property type="molecule type" value="Genomic_DNA"/>
</dbReference>
<reference evidence="1" key="1">
    <citation type="submission" date="2022-08" db="EMBL/GenBank/DDBJ databases">
        <title>Genome Sequence of Fusarium decemcellulare.</title>
        <authorList>
            <person name="Buettner E."/>
        </authorList>
    </citation>
    <scope>NUCLEOTIDE SEQUENCE</scope>
    <source>
        <strain evidence="1">Babe19</strain>
    </source>
</reference>
<proteinExistence type="predicted"/>
<organism evidence="1 2">
    <name type="scientific">Fusarium decemcellulare</name>
    <dbReference type="NCBI Taxonomy" id="57161"/>
    <lineage>
        <taxon>Eukaryota</taxon>
        <taxon>Fungi</taxon>
        <taxon>Dikarya</taxon>
        <taxon>Ascomycota</taxon>
        <taxon>Pezizomycotina</taxon>
        <taxon>Sordariomycetes</taxon>
        <taxon>Hypocreomycetidae</taxon>
        <taxon>Hypocreales</taxon>
        <taxon>Nectriaceae</taxon>
        <taxon>Fusarium</taxon>
        <taxon>Fusarium decemcellulare species complex</taxon>
    </lineage>
</organism>